<reference evidence="6" key="1">
    <citation type="submission" date="2023-07" db="EMBL/GenBank/DDBJ databases">
        <title>Characterization of two Paracoccaceae strains isolated from Phycosphere and proposal of Xinfangfangia lacusdiani sp. nov.</title>
        <authorList>
            <person name="Deng Y."/>
            <person name="Zhang Y.Q."/>
        </authorList>
    </citation>
    <scope>NUCLEOTIDE SEQUENCE [LARGE SCALE GENOMIC DNA]</scope>
    <source>
        <strain evidence="6">CPCC 101403</strain>
    </source>
</reference>
<dbReference type="RefSeq" id="WP_311757957.1">
    <property type="nucleotide sequence ID" value="NZ_JAVRQI010000002.1"/>
</dbReference>
<dbReference type="InterPro" id="IPR019887">
    <property type="entry name" value="Tscrpt_reg_AsnC/Lrp_C"/>
</dbReference>
<evidence type="ECO:0000256" key="1">
    <source>
        <dbReference type="ARBA" id="ARBA00023015"/>
    </source>
</evidence>
<dbReference type="InterPro" id="IPR036388">
    <property type="entry name" value="WH-like_DNA-bd_sf"/>
</dbReference>
<evidence type="ECO:0000256" key="3">
    <source>
        <dbReference type="ARBA" id="ARBA00023163"/>
    </source>
</evidence>
<dbReference type="InterPro" id="IPR036390">
    <property type="entry name" value="WH_DNA-bd_sf"/>
</dbReference>
<protein>
    <submittedName>
        <fullName evidence="5">Lrp/AsnC family transcriptional regulator</fullName>
    </submittedName>
</protein>
<comment type="caution">
    <text evidence="5">The sequence shown here is derived from an EMBL/GenBank/DDBJ whole genome shotgun (WGS) entry which is preliminary data.</text>
</comment>
<keyword evidence="1" id="KW-0805">Transcription regulation</keyword>
<dbReference type="PRINTS" id="PR00033">
    <property type="entry name" value="HTHASNC"/>
</dbReference>
<dbReference type="InterPro" id="IPR019888">
    <property type="entry name" value="Tscrpt_reg_AsnC-like"/>
</dbReference>
<evidence type="ECO:0000313" key="5">
    <source>
        <dbReference type="EMBL" id="MDT1060851.1"/>
    </source>
</evidence>
<sequence>MLKLDRIDIRILHELQRNGRITNVELAELVHLSPSPCLMRVKKLQQAGYITGYSAQIDLAKLGPTLTVFTEITLKNHRQIDFARFQEALMKVEECIECHLISGGYDYLLKFVTGGITDYQAIMEGLIDREIGIDKYFSFVVMKSPFVKNHLPLKNIFKM</sequence>
<gene>
    <name evidence="5" type="ORF">RM190_03210</name>
</gene>
<dbReference type="InterPro" id="IPR000485">
    <property type="entry name" value="AsnC-type_HTH_dom"/>
</dbReference>
<dbReference type="SUPFAM" id="SSF54909">
    <property type="entry name" value="Dimeric alpha+beta barrel"/>
    <property type="match status" value="1"/>
</dbReference>
<name>A0ABU3E9F3_9RHOB</name>
<dbReference type="SMART" id="SM00344">
    <property type="entry name" value="HTH_ASNC"/>
    <property type="match status" value="1"/>
</dbReference>
<organism evidence="5 6">
    <name type="scientific">Paracoccus broussonetiae</name>
    <dbReference type="NCBI Taxonomy" id="3075834"/>
    <lineage>
        <taxon>Bacteria</taxon>
        <taxon>Pseudomonadati</taxon>
        <taxon>Pseudomonadota</taxon>
        <taxon>Alphaproteobacteria</taxon>
        <taxon>Rhodobacterales</taxon>
        <taxon>Paracoccaceae</taxon>
        <taxon>Paracoccus</taxon>
    </lineage>
</organism>
<dbReference type="CDD" id="cd00090">
    <property type="entry name" value="HTH_ARSR"/>
    <property type="match status" value="1"/>
</dbReference>
<evidence type="ECO:0000313" key="6">
    <source>
        <dbReference type="Proteomes" id="UP001251085"/>
    </source>
</evidence>
<keyword evidence="6" id="KW-1185">Reference proteome</keyword>
<dbReference type="EMBL" id="JAVRQI010000002">
    <property type="protein sequence ID" value="MDT1060851.1"/>
    <property type="molecule type" value="Genomic_DNA"/>
</dbReference>
<dbReference type="Proteomes" id="UP001251085">
    <property type="component" value="Unassembled WGS sequence"/>
</dbReference>
<accession>A0ABU3E9F3</accession>
<dbReference type="InterPro" id="IPR011991">
    <property type="entry name" value="ArsR-like_HTH"/>
</dbReference>
<proteinExistence type="predicted"/>
<dbReference type="Gene3D" id="3.30.70.920">
    <property type="match status" value="1"/>
</dbReference>
<dbReference type="PROSITE" id="PS50956">
    <property type="entry name" value="HTH_ASNC_2"/>
    <property type="match status" value="1"/>
</dbReference>
<dbReference type="PANTHER" id="PTHR30154">
    <property type="entry name" value="LEUCINE-RESPONSIVE REGULATORY PROTEIN"/>
    <property type="match status" value="1"/>
</dbReference>
<dbReference type="InterPro" id="IPR011008">
    <property type="entry name" value="Dimeric_a/b-barrel"/>
</dbReference>
<evidence type="ECO:0000256" key="2">
    <source>
        <dbReference type="ARBA" id="ARBA00023125"/>
    </source>
</evidence>
<keyword evidence="2" id="KW-0238">DNA-binding</keyword>
<feature type="domain" description="HTH asnC-type" evidence="4">
    <location>
        <begin position="4"/>
        <end position="65"/>
    </location>
</feature>
<dbReference type="PANTHER" id="PTHR30154:SF34">
    <property type="entry name" value="TRANSCRIPTIONAL REGULATOR AZLB"/>
    <property type="match status" value="1"/>
</dbReference>
<dbReference type="Pfam" id="PF13412">
    <property type="entry name" value="HTH_24"/>
    <property type="match status" value="1"/>
</dbReference>
<dbReference type="SUPFAM" id="SSF46785">
    <property type="entry name" value="Winged helix' DNA-binding domain"/>
    <property type="match status" value="1"/>
</dbReference>
<keyword evidence="3" id="KW-0804">Transcription</keyword>
<dbReference type="Gene3D" id="1.10.10.10">
    <property type="entry name" value="Winged helix-like DNA-binding domain superfamily/Winged helix DNA-binding domain"/>
    <property type="match status" value="1"/>
</dbReference>
<evidence type="ECO:0000259" key="4">
    <source>
        <dbReference type="PROSITE" id="PS50956"/>
    </source>
</evidence>
<dbReference type="Pfam" id="PF01037">
    <property type="entry name" value="AsnC_trans_reg"/>
    <property type="match status" value="1"/>
</dbReference>